<dbReference type="GO" id="GO:0030366">
    <property type="term" value="F:molybdopterin synthase activity"/>
    <property type="evidence" value="ECO:0007669"/>
    <property type="project" value="UniProtKB-UniRule"/>
</dbReference>
<dbReference type="InterPro" id="IPR028887">
    <property type="entry name" value="MOCS2A_euk"/>
</dbReference>
<dbReference type="InterPro" id="IPR044672">
    <property type="entry name" value="MOCS2A"/>
</dbReference>
<evidence type="ECO:0000256" key="5">
    <source>
        <dbReference type="ARBA" id="ARBA00023150"/>
    </source>
</evidence>
<keyword evidence="3 6" id="KW-0597">Phosphoprotein</keyword>
<dbReference type="SUPFAM" id="SSF54285">
    <property type="entry name" value="MoaD/ThiS"/>
    <property type="match status" value="1"/>
</dbReference>
<feature type="modified residue" description="1-thioglycine; alternate" evidence="6">
    <location>
        <position position="97"/>
    </location>
</feature>
<comment type="PTM">
    <text evidence="6">C-terminal thiocarboxylation occurs in 2 steps, it is first acyl-adenylated (-COAMP) via the hesA/moeB/thiF part of MOCS3, then thiocarboxylated (-COSH) via the rhodanese domain of MOCS3.</text>
</comment>
<keyword evidence="4 6" id="KW-0547">Nucleotide-binding</keyword>
<dbReference type="HAMAP" id="MF_03051">
    <property type="entry name" value="MOCS2A"/>
    <property type="match status" value="1"/>
</dbReference>
<dbReference type="Gene3D" id="3.10.20.30">
    <property type="match status" value="1"/>
</dbReference>
<evidence type="ECO:0000313" key="8">
    <source>
        <dbReference type="Proteomes" id="UP000823561"/>
    </source>
</evidence>
<dbReference type="InterPro" id="IPR003749">
    <property type="entry name" value="ThiS/MoaD-like"/>
</dbReference>
<evidence type="ECO:0000256" key="6">
    <source>
        <dbReference type="HAMAP-Rule" id="MF_03051"/>
    </source>
</evidence>
<comment type="caution">
    <text evidence="7">The sequence shown here is derived from an EMBL/GenBank/DDBJ whole genome shotgun (WGS) entry which is preliminary data.</text>
</comment>
<keyword evidence="2 6" id="KW-0963">Cytoplasm</keyword>
<protein>
    <recommendedName>
        <fullName evidence="6">Molybdopterin synthase sulfur carrier subunit</fullName>
    </recommendedName>
    <alternativeName>
        <fullName evidence="6">Molybdenum cofactor synthesis protein 2 small subunit</fullName>
    </alternativeName>
    <alternativeName>
        <fullName evidence="6">Molybdenum cofactor synthesis protein 2A</fullName>
        <shortName evidence="6">MOCS2A</shortName>
    </alternativeName>
    <alternativeName>
        <fullName evidence="6">Sulfur carrier protein MOCS2A</fullName>
    </alternativeName>
</protein>
<dbReference type="NCBIfam" id="TIGR01682">
    <property type="entry name" value="moaD"/>
    <property type="match status" value="1"/>
</dbReference>
<dbReference type="GO" id="GO:0000166">
    <property type="term" value="F:nucleotide binding"/>
    <property type="evidence" value="ECO:0007669"/>
    <property type="project" value="UniProtKB-KW"/>
</dbReference>
<organism evidence="7 8">
    <name type="scientific">Alosa alosa</name>
    <name type="common">allis shad</name>
    <dbReference type="NCBI Taxonomy" id="278164"/>
    <lineage>
        <taxon>Eukaryota</taxon>
        <taxon>Metazoa</taxon>
        <taxon>Chordata</taxon>
        <taxon>Craniata</taxon>
        <taxon>Vertebrata</taxon>
        <taxon>Euteleostomi</taxon>
        <taxon>Actinopterygii</taxon>
        <taxon>Neopterygii</taxon>
        <taxon>Teleostei</taxon>
        <taxon>Clupei</taxon>
        <taxon>Clupeiformes</taxon>
        <taxon>Clupeoidei</taxon>
        <taxon>Clupeidae</taxon>
        <taxon>Alosa</taxon>
    </lineage>
</organism>
<dbReference type="EMBL" id="JADWDJ010000012">
    <property type="protein sequence ID" value="KAG5272706.1"/>
    <property type="molecule type" value="Genomic_DNA"/>
</dbReference>
<dbReference type="GO" id="GO:1990133">
    <property type="term" value="C:molybdopterin adenylyltransferase complex"/>
    <property type="evidence" value="ECO:0007669"/>
    <property type="project" value="TreeGrafter"/>
</dbReference>
<comment type="subcellular location">
    <subcellularLocation>
        <location evidence="6">Cytoplasm</location>
        <location evidence="6">Cytosol</location>
    </subcellularLocation>
</comment>
<comment type="subunit">
    <text evidence="6">Heterotetramer; composed of 2 small (MOCS2A) and 2 large (MOCS2B) subunits.</text>
</comment>
<evidence type="ECO:0000256" key="2">
    <source>
        <dbReference type="ARBA" id="ARBA00022490"/>
    </source>
</evidence>
<keyword evidence="8" id="KW-1185">Reference proteome</keyword>
<dbReference type="GO" id="GO:0006777">
    <property type="term" value="P:Mo-molybdopterin cofactor biosynthetic process"/>
    <property type="evidence" value="ECO:0007669"/>
    <property type="project" value="UniProtKB-UniRule"/>
</dbReference>
<comment type="function">
    <text evidence="6">Acts as a sulfur carrier required for molybdopterin biosynthesis. Component of the molybdopterin synthase complex that catalyzes the conversion of precursor Z into molybdopterin by mediating the incorporation of 2 sulfur atoms into precursor Z to generate a dithiolene group. In the complex, serves as sulfur donor by being thiocarboxylated (-COSH) at its C-terminus by MOCS3. After interaction with MOCS2B, the sulfur is then transferred to precursor Z to form molybdopterin.</text>
</comment>
<feature type="modified residue" description="Glycyl adenylate; alternate" evidence="6">
    <location>
        <position position="97"/>
    </location>
</feature>
<dbReference type="Proteomes" id="UP000823561">
    <property type="component" value="Chromosome 12"/>
</dbReference>
<comment type="pathway">
    <text evidence="1 6">Cofactor biosynthesis; molybdopterin biosynthesis.</text>
</comment>
<comment type="miscellaneous">
    <text evidence="6">This protein is produced by a bicistronic gene which also produces the large subunit (MOCS2B).</text>
</comment>
<reference evidence="7" key="1">
    <citation type="submission" date="2020-10" db="EMBL/GenBank/DDBJ databases">
        <title>Chromosome-scale genome assembly of the Allis shad, Alosa alosa.</title>
        <authorList>
            <person name="Margot Z."/>
            <person name="Christophe K."/>
            <person name="Cabau C."/>
            <person name="Louis A."/>
            <person name="Berthelot C."/>
            <person name="Parey E."/>
            <person name="Roest Crollius H."/>
            <person name="Montfort J."/>
            <person name="Robinson-Rechavi M."/>
            <person name="Bucao C."/>
            <person name="Bouchez O."/>
            <person name="Gislard M."/>
            <person name="Lluch J."/>
            <person name="Milhes M."/>
            <person name="Lampietro C."/>
            <person name="Lopez Roques C."/>
            <person name="Donnadieu C."/>
            <person name="Braasch I."/>
            <person name="Desvignes T."/>
            <person name="Postlethwait J."/>
            <person name="Bobe J."/>
            <person name="Guiguen Y."/>
        </authorList>
    </citation>
    <scope>NUCLEOTIDE SEQUENCE</scope>
    <source>
        <strain evidence="7">M-15738</strain>
        <tissue evidence="7">Blood</tissue>
    </source>
</reference>
<comment type="similarity">
    <text evidence="6">Belongs to the MoaD family. MOCS2A subfamily.</text>
</comment>
<keyword evidence="5 6" id="KW-0501">Molybdenum cofactor biosynthesis</keyword>
<dbReference type="InterPro" id="IPR016155">
    <property type="entry name" value="Mopterin_synth/thiamin_S_b"/>
</dbReference>
<evidence type="ECO:0000256" key="1">
    <source>
        <dbReference type="ARBA" id="ARBA00005046"/>
    </source>
</evidence>
<dbReference type="FunFam" id="3.10.20.30:FF:000010">
    <property type="entry name" value="Molybdopterin synthase sulfur carrier subunit"/>
    <property type="match status" value="1"/>
</dbReference>
<evidence type="ECO:0000256" key="3">
    <source>
        <dbReference type="ARBA" id="ARBA00022553"/>
    </source>
</evidence>
<dbReference type="PANTHER" id="PTHR33359">
    <property type="entry name" value="MOLYBDOPTERIN SYNTHASE SULFUR CARRIER SUBUNIT"/>
    <property type="match status" value="1"/>
</dbReference>
<gene>
    <name evidence="6" type="primary">MOCS2</name>
    <name evidence="7" type="ORF">AALO_G00168450</name>
</gene>
<evidence type="ECO:0000313" key="7">
    <source>
        <dbReference type="EMBL" id="KAG5272706.1"/>
    </source>
</evidence>
<evidence type="ECO:0000256" key="4">
    <source>
        <dbReference type="ARBA" id="ARBA00022741"/>
    </source>
</evidence>
<dbReference type="CDD" id="cd00754">
    <property type="entry name" value="Ubl_MoaD"/>
    <property type="match status" value="1"/>
</dbReference>
<dbReference type="InterPro" id="IPR012675">
    <property type="entry name" value="Beta-grasp_dom_sf"/>
</dbReference>
<name>A0AAV6GGX7_9TELE</name>
<dbReference type="Pfam" id="PF02597">
    <property type="entry name" value="ThiS"/>
    <property type="match status" value="1"/>
</dbReference>
<proteinExistence type="inferred from homology"/>
<sequence length="97" mass="10678">MFGSAVLQAPFMISEVSVLYFAKGAELTGVKSETVKLPSELTTIQLWLELEKRHPKLCVLREHVVLAVRQEYVDLCDQTVSLHDGDEVAVIPPLSGG</sequence>
<accession>A0AAV6GGX7</accession>
<dbReference type="GO" id="GO:1990140">
    <property type="term" value="C:molybdopterin synthase complex"/>
    <property type="evidence" value="ECO:0007669"/>
    <property type="project" value="UniProtKB-UniRule"/>
</dbReference>
<dbReference type="PANTHER" id="PTHR33359:SF1">
    <property type="entry name" value="MOLYBDOPTERIN SYNTHASE SULFUR CARRIER SUBUNIT"/>
    <property type="match status" value="1"/>
</dbReference>
<dbReference type="AlphaFoldDB" id="A0AAV6GGX7"/>